<dbReference type="NCBIfam" id="TIGR03715">
    <property type="entry name" value="KxYKxGKxW"/>
    <property type="match status" value="1"/>
</dbReference>
<evidence type="ECO:0000256" key="2">
    <source>
        <dbReference type="ARBA" id="ARBA00022729"/>
    </source>
</evidence>
<evidence type="ECO:0000259" key="9">
    <source>
        <dbReference type="Pfam" id="PF17966"/>
    </source>
</evidence>
<dbReference type="InterPro" id="IPR033131">
    <property type="entry name" value="Pectinesterase_Asp_AS"/>
</dbReference>
<feature type="active site" evidence="5">
    <location>
        <position position="714"/>
    </location>
</feature>
<dbReference type="EMBL" id="CP157941">
    <property type="protein sequence ID" value="XBS57479.1"/>
    <property type="molecule type" value="Genomic_DNA"/>
</dbReference>
<dbReference type="InterPro" id="IPR011050">
    <property type="entry name" value="Pectin_lyase_fold/virulence"/>
</dbReference>
<feature type="compositionally biased region" description="Basic residues" evidence="6">
    <location>
        <begin position="1471"/>
        <end position="1490"/>
    </location>
</feature>
<evidence type="ECO:0000259" key="8">
    <source>
        <dbReference type="Pfam" id="PF17965"/>
    </source>
</evidence>
<feature type="region of interest" description="Disordered" evidence="6">
    <location>
        <begin position="41"/>
        <end position="96"/>
    </location>
</feature>
<evidence type="ECO:0000256" key="3">
    <source>
        <dbReference type="ARBA" id="ARBA00022801"/>
    </source>
</evidence>
<comment type="similarity">
    <text evidence="1">Belongs to the pectinesterase family.</text>
</comment>
<protein>
    <submittedName>
        <fullName evidence="10">Pectinesterase family protein</fullName>
    </submittedName>
</protein>
<dbReference type="PANTHER" id="PTHR31321:SF57">
    <property type="entry name" value="PECTINESTERASE 53-RELATED"/>
    <property type="match status" value="1"/>
</dbReference>
<keyword evidence="3" id="KW-0378">Hydrolase</keyword>
<feature type="domain" description="Mub B2-like" evidence="9">
    <location>
        <begin position="1365"/>
        <end position="1465"/>
    </location>
</feature>
<dbReference type="InterPro" id="IPR012334">
    <property type="entry name" value="Pectin_lyas_fold"/>
</dbReference>
<dbReference type="SUPFAM" id="SSF51126">
    <property type="entry name" value="Pectin lyase-like"/>
    <property type="match status" value="1"/>
</dbReference>
<evidence type="ECO:0000256" key="6">
    <source>
        <dbReference type="SAM" id="MobiDB-lite"/>
    </source>
</evidence>
<sequence length="1490" mass="163627">MKEDKIRYRAYKKGKFWVFAAIVTSSTLLAFGGRAYADTVTSTEDKVSMTVEEQTQSTTSPISDTTSTEVTSKSEATELSSSESSISTSSQSDQITTAETVNENANKVINSENEASLQNASETTRNSSAKNSWSFNPSSDENTSTELTKTGTLEGINGNYAGIAIDASQAGAKFAPRQTDTQINAGTKLSIPVNKAQYGAEVTLVLAGGTTSLHTQLGNIVNSGGPVVITLPNGTVAGYLDLIFDQTSYLSQINIQYKEAPVVFPGTPENLKTENTIWDLANSNRPNAQGDKNQIFQGIKIDASQDGAKFAPRSSDTQINAATVLYIPIAANQYGTTLSFSLSGGTTSLHTETDKLTNVSGLVTLTIPANEHNHYLAVTFDQTTYLNQIQLSYDKASVVFPEIPENTKVEDTTWDLTATGGQRPEAQGSQTESYQGLKIDASKGKFSPRNTDTQVNAGTILYIPVVADAAGATLSIKGNNYNNLTVTLDGQEIQLGSDIIINTETTRYIPLVFSSKDGSGSAYLTSIDLDYASDNTVTSHTVTVGKNRQYQSIQAALDNNKSSLKDRLILEIDPGEYREKVTVNLPGVTFKNTDTTGKNKVIIRASYYSSNNFDANGVFHPKDAYDLGTDQSATVIINASGTGFSAYGITFQNDYNITDHLGENEQTPAVAFNSKADKITIHDSSFIGRQDTLYLQGDGNRVVIVNSYIEGTVDFIFGNADAYIKDSYIYMTYFPGRKSGYFTAPNTAKGYTGLVFDNSTFGVSEDYPSKSNIYLARPWQTEIATQTKRSADGSTKLINYDQNTKNPTYLNTSSATTIINSKISERVSEQRFSPWTRKDNKGKLIDVTYHPDVRFVEFNSQTLNGEAITPHDIKLGQILTGDEQAYRQQVLQEMKIGKQVSSWDADLASYGQGNIRLIYFDETSQQILASQELSGDYGSQETYHTSDSIQKYLNQGYVLVSDAYPSQGLTYSRANKGMTYKVRFQHATNTVLEEKVVTQTIHYLYKNGEKALEDLVNSLSFNRTVTTDQVTGQITYGAWQALNGTSFEAVVSPAIIGYTAKEKQTNRLKSITADSANSEVTVTYLPNTVTARVIFIDDTNNKVLTTQKLSGKFATKTPYQTHDTIQKYEAKGYILVSDNYPTEGLIYNQENASYEVHLSHSYTTSDETKTVTQTIRYSDEKGKQVANDHVATLNFKRTATKDNVTKKVTYSDWIAINGSRFSVVFSPIITGYTPQQSQINPIDNITAKTADMKINVTYTANIQEAKIYYIDNLTHKVILTKTLTGKFKTKSSYHTATDIKALKNQGYIVVSDHYPKNGIIYDQSDVIKEYQVHLNHGKITVSAKKPGKPGSPLFSGSQVKWPVGTDKNSLTKTVTRTIEYRYSDGRQAAKSRVETITFNRELVLDSVTGQIIEDKGWKSSKSGNTFKSVTSPKIKGYSADTNTVQATSNITATTDDITQTVTYSEVSKTPKTSKTKKSKKVKAVKHKKHS</sequence>
<evidence type="ECO:0000256" key="1">
    <source>
        <dbReference type="ARBA" id="ARBA00008891"/>
    </source>
</evidence>
<dbReference type="InterPro" id="IPR022263">
    <property type="entry name" value="KxYKxGKxW"/>
</dbReference>
<feature type="domain" description="Mub B2-like" evidence="9">
    <location>
        <begin position="1163"/>
        <end position="1261"/>
    </location>
</feature>
<evidence type="ECO:0000256" key="4">
    <source>
        <dbReference type="ARBA" id="ARBA00023085"/>
    </source>
</evidence>
<dbReference type="Gene3D" id="2.60.40.4300">
    <property type="match status" value="3"/>
</dbReference>
<feature type="domain" description="Mucin binding" evidence="8">
    <location>
        <begin position="915"/>
        <end position="986"/>
    </location>
</feature>
<dbReference type="Pfam" id="PF17965">
    <property type="entry name" value="MucBP_2"/>
    <property type="match status" value="3"/>
</dbReference>
<dbReference type="InterPro" id="IPR041495">
    <property type="entry name" value="Mub_B2"/>
</dbReference>
<dbReference type="Pfam" id="PF01095">
    <property type="entry name" value="Pectinesterase"/>
    <property type="match status" value="1"/>
</dbReference>
<gene>
    <name evidence="10" type="ORF">ABKA15_01945</name>
</gene>
<dbReference type="InterPro" id="IPR000070">
    <property type="entry name" value="Pectinesterase_cat"/>
</dbReference>
<dbReference type="GO" id="GO:0042545">
    <property type="term" value="P:cell wall modification"/>
    <property type="evidence" value="ECO:0007669"/>
    <property type="project" value="InterPro"/>
</dbReference>
<evidence type="ECO:0000313" key="10">
    <source>
        <dbReference type="EMBL" id="XBS57479.1"/>
    </source>
</evidence>
<dbReference type="Pfam" id="PF17966">
    <property type="entry name" value="Muc_B2"/>
    <property type="match status" value="3"/>
</dbReference>
<evidence type="ECO:0000259" key="7">
    <source>
        <dbReference type="Pfam" id="PF01095"/>
    </source>
</evidence>
<feature type="region of interest" description="Disordered" evidence="6">
    <location>
        <begin position="1463"/>
        <end position="1490"/>
    </location>
</feature>
<evidence type="ECO:0000256" key="5">
    <source>
        <dbReference type="PROSITE-ProRule" id="PRU10040"/>
    </source>
</evidence>
<feature type="compositionally biased region" description="Low complexity" evidence="6">
    <location>
        <begin position="55"/>
        <end position="92"/>
    </location>
</feature>
<feature type="domain" description="Mub B2-like" evidence="9">
    <location>
        <begin position="993"/>
        <end position="1087"/>
    </location>
</feature>
<accession>A0AAU7PZ15</accession>
<dbReference type="Pfam" id="PF19258">
    <property type="entry name" value="KxYKxGKxW_sig"/>
    <property type="match status" value="1"/>
</dbReference>
<organism evidence="10">
    <name type="scientific">Streptococcus sp. KHUD_010</name>
    <dbReference type="NCBI Taxonomy" id="3157339"/>
    <lineage>
        <taxon>Bacteria</taxon>
        <taxon>Bacillati</taxon>
        <taxon>Bacillota</taxon>
        <taxon>Bacilli</taxon>
        <taxon>Lactobacillales</taxon>
        <taxon>Streptococcaceae</taxon>
        <taxon>Streptococcus</taxon>
    </lineage>
</organism>
<name>A0AAU7PZ15_9STRE</name>
<dbReference type="Gene3D" id="2.160.20.10">
    <property type="entry name" value="Single-stranded right-handed beta-helix, Pectin lyase-like"/>
    <property type="match status" value="1"/>
</dbReference>
<dbReference type="GO" id="GO:0009279">
    <property type="term" value="C:cell outer membrane"/>
    <property type="evidence" value="ECO:0007669"/>
    <property type="project" value="TreeGrafter"/>
</dbReference>
<reference evidence="10" key="1">
    <citation type="submission" date="2024-06" db="EMBL/GenBank/DDBJ databases">
        <title>Complete genome sequence of Streptococcus sp. KHUD_010.</title>
        <authorList>
            <person name="Lee J.-H."/>
            <person name="Moon J.-H."/>
        </authorList>
    </citation>
    <scope>NUCLEOTIDE SEQUENCE</scope>
    <source>
        <strain evidence="10">KHUD_010</strain>
    </source>
</reference>
<keyword evidence="4" id="KW-0063">Aspartyl esterase</keyword>
<dbReference type="RefSeq" id="WP_053092973.1">
    <property type="nucleotide sequence ID" value="NZ_CP157941.1"/>
</dbReference>
<dbReference type="PANTHER" id="PTHR31321">
    <property type="entry name" value="ACYL-COA THIOESTER HYDROLASE YBHC-RELATED"/>
    <property type="match status" value="1"/>
</dbReference>
<dbReference type="Gene3D" id="3.10.20.470">
    <property type="match status" value="3"/>
</dbReference>
<feature type="domain" description="Mucin binding" evidence="8">
    <location>
        <begin position="1263"/>
        <end position="1336"/>
    </location>
</feature>
<proteinExistence type="inferred from homology"/>
<dbReference type="InterPro" id="IPR041558">
    <property type="entry name" value="MucBP_2"/>
</dbReference>
<feature type="domain" description="Pectinesterase catalytic" evidence="7">
    <location>
        <begin position="542"/>
        <end position="781"/>
    </location>
</feature>
<keyword evidence="2" id="KW-0732">Signal</keyword>
<dbReference type="GO" id="GO:0030599">
    <property type="term" value="F:pectinesterase activity"/>
    <property type="evidence" value="ECO:0007669"/>
    <property type="project" value="InterPro"/>
</dbReference>
<dbReference type="PROSITE" id="PS00503">
    <property type="entry name" value="PECTINESTERASE_2"/>
    <property type="match status" value="1"/>
</dbReference>
<feature type="region of interest" description="Disordered" evidence="6">
    <location>
        <begin position="110"/>
        <end position="147"/>
    </location>
</feature>
<feature type="domain" description="Mucin binding" evidence="8">
    <location>
        <begin position="1090"/>
        <end position="1160"/>
    </location>
</feature>